<dbReference type="Pfam" id="PF01126">
    <property type="entry name" value="Heme_oxygenase"/>
    <property type="match status" value="1"/>
</dbReference>
<evidence type="ECO:0000313" key="2">
    <source>
        <dbReference type="Proteomes" id="UP000439986"/>
    </source>
</evidence>
<dbReference type="GO" id="GO:0004392">
    <property type="term" value="F:heme oxygenase (decyclizing) activity"/>
    <property type="evidence" value="ECO:0007669"/>
    <property type="project" value="InterPro"/>
</dbReference>
<evidence type="ECO:0000313" key="1">
    <source>
        <dbReference type="EMBL" id="MRW83081.1"/>
    </source>
</evidence>
<name>A0A844CWD5_9BURK</name>
<dbReference type="GO" id="GO:0006788">
    <property type="term" value="P:heme oxidation"/>
    <property type="evidence" value="ECO:0007669"/>
    <property type="project" value="InterPro"/>
</dbReference>
<proteinExistence type="predicted"/>
<dbReference type="EMBL" id="WKJL01000001">
    <property type="protein sequence ID" value="MRW83081.1"/>
    <property type="molecule type" value="Genomic_DNA"/>
</dbReference>
<dbReference type="InterPro" id="IPR016084">
    <property type="entry name" value="Haem_Oase-like_multi-hlx"/>
</dbReference>
<accession>A0A844CWD5</accession>
<dbReference type="Proteomes" id="UP000439986">
    <property type="component" value="Unassembled WGS sequence"/>
</dbReference>
<comment type="caution">
    <text evidence="1">The sequence shown here is derived from an EMBL/GenBank/DDBJ whole genome shotgun (WGS) entry which is preliminary data.</text>
</comment>
<dbReference type="AlphaFoldDB" id="A0A844CWD5"/>
<dbReference type="InterPro" id="IPR016053">
    <property type="entry name" value="Haem_Oase-like"/>
</dbReference>
<dbReference type="Gene3D" id="1.20.910.10">
    <property type="entry name" value="Heme oxygenase-like"/>
    <property type="match status" value="1"/>
</dbReference>
<organism evidence="1 2">
    <name type="scientific">Duganella aquatilis</name>
    <dbReference type="NCBI Taxonomy" id="2666082"/>
    <lineage>
        <taxon>Bacteria</taxon>
        <taxon>Pseudomonadati</taxon>
        <taxon>Pseudomonadota</taxon>
        <taxon>Betaproteobacteria</taxon>
        <taxon>Burkholderiales</taxon>
        <taxon>Oxalobacteraceae</taxon>
        <taxon>Telluria group</taxon>
        <taxon>Duganella</taxon>
    </lineage>
</organism>
<keyword evidence="2" id="KW-1185">Reference proteome</keyword>
<reference evidence="1 2" key="1">
    <citation type="submission" date="2019-11" db="EMBL/GenBank/DDBJ databases">
        <title>Novel species isolated from a subtropical stream in China.</title>
        <authorList>
            <person name="Lu H."/>
        </authorList>
    </citation>
    <scope>NUCLEOTIDE SEQUENCE [LARGE SCALE GENOMIC DNA]</scope>
    <source>
        <strain evidence="1 2">FT26W</strain>
    </source>
</reference>
<dbReference type="SUPFAM" id="SSF48613">
    <property type="entry name" value="Heme oxygenase-like"/>
    <property type="match status" value="1"/>
</dbReference>
<protein>
    <submittedName>
        <fullName evidence="1">Heme oxygenase</fullName>
    </submittedName>
</protein>
<dbReference type="CDD" id="cd19166">
    <property type="entry name" value="HemeO-bac"/>
    <property type="match status" value="1"/>
</dbReference>
<sequence length="194" mass="20946">MSQGNVLDVLTALRSATAERHAELDTRTPLAAEAPDLRAYRDHLHLLEAWLAPIQSALDDGLALPPRDYLALIRSDLAHPSLACLPASPLLAPEAWTARQDAAWRWGVAYVIEGSQLGGAVLYKRLAERLAPHPLAYLRGEGSPGPRWQQFLAALRGAVVTPAQIEQACQGARQAFDSLITLLNSSSAQPADHP</sequence>
<gene>
    <name evidence="1" type="ORF">GJ698_03120</name>
</gene>